<organism evidence="3 4">
    <name type="scientific">Pristionchus pacificus</name>
    <name type="common">Parasitic nematode worm</name>
    <dbReference type="NCBI Taxonomy" id="54126"/>
    <lineage>
        <taxon>Eukaryota</taxon>
        <taxon>Metazoa</taxon>
        <taxon>Ecdysozoa</taxon>
        <taxon>Nematoda</taxon>
        <taxon>Chromadorea</taxon>
        <taxon>Rhabditida</taxon>
        <taxon>Rhabditina</taxon>
        <taxon>Diplogasteromorpha</taxon>
        <taxon>Diplogasteroidea</taxon>
        <taxon>Neodiplogasteridae</taxon>
        <taxon>Pristionchus</taxon>
    </lineage>
</organism>
<sequence length="222" mass="26180">MSQAPGPPQRRMRLKIFQNRPVTVVNYWRAVVNMSRKYRNEMDLLERQVEDINIEKELKESKGRVVSLRSLAVKYKKEVSNPHRIVDTENGPPSDEFSDSASNKDDECKHEKKENVDHEGFKKRFAKIWTGTPGEDMQFIEMARLRQQLKKEEDKLKKQTENAKKELEEVLNKACSLRSLADKYKKELEENYSELDKVIDQKEILEKENVELKRRLAKLGFL</sequence>
<reference evidence="3" key="2">
    <citation type="submission" date="2022-06" db="UniProtKB">
        <authorList>
            <consortium name="EnsemblMetazoa"/>
        </authorList>
    </citation>
    <scope>IDENTIFICATION</scope>
    <source>
        <strain evidence="3">PS312</strain>
    </source>
</reference>
<feature type="region of interest" description="Disordered" evidence="2">
    <location>
        <begin position="82"/>
        <end position="115"/>
    </location>
</feature>
<dbReference type="EnsemblMetazoa" id="PPA26818.1">
    <property type="protein sequence ID" value="PPA26818.1"/>
    <property type="gene ID" value="WBGene00116372"/>
</dbReference>
<keyword evidence="1" id="KW-0175">Coiled coil</keyword>
<feature type="compositionally biased region" description="Basic and acidic residues" evidence="2">
    <location>
        <begin position="102"/>
        <end position="115"/>
    </location>
</feature>
<reference evidence="4" key="1">
    <citation type="journal article" date="2008" name="Nat. Genet.">
        <title>The Pristionchus pacificus genome provides a unique perspective on nematode lifestyle and parasitism.</title>
        <authorList>
            <person name="Dieterich C."/>
            <person name="Clifton S.W."/>
            <person name="Schuster L.N."/>
            <person name="Chinwalla A."/>
            <person name="Delehaunty K."/>
            <person name="Dinkelacker I."/>
            <person name="Fulton L."/>
            <person name="Fulton R."/>
            <person name="Godfrey J."/>
            <person name="Minx P."/>
            <person name="Mitreva M."/>
            <person name="Roeseler W."/>
            <person name="Tian H."/>
            <person name="Witte H."/>
            <person name="Yang S.P."/>
            <person name="Wilson R.K."/>
            <person name="Sommer R.J."/>
        </authorList>
    </citation>
    <scope>NUCLEOTIDE SEQUENCE [LARGE SCALE GENOMIC DNA]</scope>
    <source>
        <strain evidence="4">PS312</strain>
    </source>
</reference>
<accession>A0A2A6BGU9</accession>
<evidence type="ECO:0000313" key="3">
    <source>
        <dbReference type="EnsemblMetazoa" id="PPA26818.1"/>
    </source>
</evidence>
<feature type="coiled-coil region" evidence="1">
    <location>
        <begin position="139"/>
        <end position="215"/>
    </location>
</feature>
<evidence type="ECO:0000313" key="4">
    <source>
        <dbReference type="Proteomes" id="UP000005239"/>
    </source>
</evidence>
<dbReference type="Proteomes" id="UP000005239">
    <property type="component" value="Unassembled WGS sequence"/>
</dbReference>
<dbReference type="AlphaFoldDB" id="A0A2A6BGU9"/>
<feature type="coiled-coil region" evidence="1">
    <location>
        <begin position="35"/>
        <end position="62"/>
    </location>
</feature>
<evidence type="ECO:0000256" key="2">
    <source>
        <dbReference type="SAM" id="MobiDB-lite"/>
    </source>
</evidence>
<accession>A0A8R1UIZ3</accession>
<protein>
    <submittedName>
        <fullName evidence="3">Uncharacterized protein</fullName>
    </submittedName>
</protein>
<proteinExistence type="predicted"/>
<keyword evidence="4" id="KW-1185">Reference proteome</keyword>
<evidence type="ECO:0000256" key="1">
    <source>
        <dbReference type="SAM" id="Coils"/>
    </source>
</evidence>
<gene>
    <name evidence="3" type="primary">WBGene00116372</name>
</gene>
<name>A0A2A6BGU9_PRIPA</name>